<evidence type="ECO:0000313" key="2">
    <source>
        <dbReference type="Proteomes" id="UP000790709"/>
    </source>
</evidence>
<proteinExistence type="predicted"/>
<dbReference type="Proteomes" id="UP000790709">
    <property type="component" value="Unassembled WGS sequence"/>
</dbReference>
<protein>
    <submittedName>
        <fullName evidence="1">Uncharacterized protein</fullName>
    </submittedName>
</protein>
<evidence type="ECO:0000313" key="1">
    <source>
        <dbReference type="EMBL" id="KAH7919857.1"/>
    </source>
</evidence>
<reference evidence="1" key="1">
    <citation type="journal article" date="2021" name="New Phytol.">
        <title>Evolutionary innovations through gain and loss of genes in the ectomycorrhizal Boletales.</title>
        <authorList>
            <person name="Wu G."/>
            <person name="Miyauchi S."/>
            <person name="Morin E."/>
            <person name="Kuo A."/>
            <person name="Drula E."/>
            <person name="Varga T."/>
            <person name="Kohler A."/>
            <person name="Feng B."/>
            <person name="Cao Y."/>
            <person name="Lipzen A."/>
            <person name="Daum C."/>
            <person name="Hundley H."/>
            <person name="Pangilinan J."/>
            <person name="Johnson J."/>
            <person name="Barry K."/>
            <person name="LaButti K."/>
            <person name="Ng V."/>
            <person name="Ahrendt S."/>
            <person name="Min B."/>
            <person name="Choi I.G."/>
            <person name="Park H."/>
            <person name="Plett J.M."/>
            <person name="Magnuson J."/>
            <person name="Spatafora J.W."/>
            <person name="Nagy L.G."/>
            <person name="Henrissat B."/>
            <person name="Grigoriev I.V."/>
            <person name="Yang Z.L."/>
            <person name="Xu J."/>
            <person name="Martin F.M."/>
        </authorList>
    </citation>
    <scope>NUCLEOTIDE SEQUENCE</scope>
    <source>
        <strain evidence="1">KUC20120723A-06</strain>
    </source>
</reference>
<comment type="caution">
    <text evidence="1">The sequence shown here is derived from an EMBL/GenBank/DDBJ whole genome shotgun (WGS) entry which is preliminary data.</text>
</comment>
<dbReference type="EMBL" id="MU266624">
    <property type="protein sequence ID" value="KAH7919857.1"/>
    <property type="molecule type" value="Genomic_DNA"/>
</dbReference>
<sequence length="260" mass="29543">MFSTVGDGQLPELDGASDDKPIVLEQIKSSVFELFFMYLLWKVCGLGMSFASDNAVIELLQMSDLYMSQRAREFAIQHISNRKFHHNPLQLLSLASRYQVATLFTFAFKQVVPLRFSSIPLEDRRTIDSVVWAALFEVKERLDEHRRIVACEEPPMIHAPGCSNPDQCAADWHQLWWNGMGRFLLDGRNPQPYDDAVTRFEKLEIGEIDDDCWNGMLDIVKRNGAFKHDQNLVEETSNGLAAGLLLEPVYGADEDDIAMA</sequence>
<keyword evidence="2" id="KW-1185">Reference proteome</keyword>
<accession>A0ACB8B3B7</accession>
<name>A0ACB8B3B7_9AGAM</name>
<organism evidence="1 2">
    <name type="scientific">Leucogyrophana mollusca</name>
    <dbReference type="NCBI Taxonomy" id="85980"/>
    <lineage>
        <taxon>Eukaryota</taxon>
        <taxon>Fungi</taxon>
        <taxon>Dikarya</taxon>
        <taxon>Basidiomycota</taxon>
        <taxon>Agaricomycotina</taxon>
        <taxon>Agaricomycetes</taxon>
        <taxon>Agaricomycetidae</taxon>
        <taxon>Boletales</taxon>
        <taxon>Boletales incertae sedis</taxon>
        <taxon>Leucogyrophana</taxon>
    </lineage>
</organism>
<gene>
    <name evidence="1" type="ORF">BV22DRAFT_1022256</name>
</gene>